<evidence type="ECO:0000256" key="2">
    <source>
        <dbReference type="SAM" id="Coils"/>
    </source>
</evidence>
<accession>A0A8H7LHQ2</accession>
<dbReference type="Proteomes" id="UP000650582">
    <property type="component" value="Unassembled WGS sequence"/>
</dbReference>
<dbReference type="AlphaFoldDB" id="A0A8H7LHQ2"/>
<dbReference type="SUPFAM" id="SSF57997">
    <property type="entry name" value="Tropomyosin"/>
    <property type="match status" value="1"/>
</dbReference>
<comment type="similarity">
    <text evidence="1">Belongs to the UPF0612 family.</text>
</comment>
<feature type="domain" description="Mug135-like C-terminal" evidence="3">
    <location>
        <begin position="130"/>
        <end position="201"/>
    </location>
</feature>
<proteinExistence type="inferred from homology"/>
<dbReference type="Gene3D" id="1.20.1480.30">
    <property type="entry name" value="Designed four-helix bundle protein"/>
    <property type="match status" value="1"/>
</dbReference>
<keyword evidence="2" id="KW-0175">Coiled coil</keyword>
<dbReference type="InterPro" id="IPR013902">
    <property type="entry name" value="Mug135-like_C"/>
</dbReference>
<evidence type="ECO:0000256" key="1">
    <source>
        <dbReference type="ARBA" id="ARBA00005788"/>
    </source>
</evidence>
<reference evidence="4" key="1">
    <citation type="submission" date="2020-09" db="EMBL/GenBank/DDBJ databases">
        <title>Comparative genome analyses of four rice-infecting Rhizoctonia solani isolates reveal extensive enrichment of homogalacturonan modification genes.</title>
        <authorList>
            <person name="Lee D.-Y."/>
            <person name="Jeon J."/>
            <person name="Kim K.-T."/>
            <person name="Cheong K."/>
            <person name="Song H."/>
            <person name="Choi G."/>
            <person name="Ko J."/>
            <person name="Opiyo S.O."/>
            <person name="Zuo S."/>
            <person name="Madhav S."/>
            <person name="Lee Y.-H."/>
            <person name="Wang G.-L."/>
        </authorList>
    </citation>
    <scope>NUCLEOTIDE SEQUENCE</scope>
    <source>
        <strain evidence="4">AG1-IA YN-7</strain>
    </source>
</reference>
<name>A0A8H7LHQ2_9AGAM</name>
<evidence type="ECO:0000313" key="4">
    <source>
        <dbReference type="EMBL" id="KAF8674624.1"/>
    </source>
</evidence>
<dbReference type="EMBL" id="JACYCC010000130">
    <property type="protein sequence ID" value="KAF8674624.1"/>
    <property type="molecule type" value="Genomic_DNA"/>
</dbReference>
<sequence length="205" mass="23853">MNPVDQSEPMEELIRDIHRMQMQEMNGDVKNMNARMDKMDDRMEKMDDRMEKMDTRMEKMDTRMEKMDARMEKMDARMEKMDARMEKMEVDLKQVGVNLEELETYFAELFNNVNHQLPINNLTCYARAANSNVSKDQSQLEVVPYRNGSMPGAEFPVTFGEFKTLSGVRLTTLLNGYGVLGSQIPIDTEERSKLVAKYIGVPWET</sequence>
<gene>
    <name evidence="4" type="ORF">RHS04_07130</name>
</gene>
<protein>
    <recommendedName>
        <fullName evidence="3">Mug135-like C-terminal domain-containing protein</fullName>
    </recommendedName>
</protein>
<organism evidence="4 5">
    <name type="scientific">Rhizoctonia solani</name>
    <dbReference type="NCBI Taxonomy" id="456999"/>
    <lineage>
        <taxon>Eukaryota</taxon>
        <taxon>Fungi</taxon>
        <taxon>Dikarya</taxon>
        <taxon>Basidiomycota</taxon>
        <taxon>Agaricomycotina</taxon>
        <taxon>Agaricomycetes</taxon>
        <taxon>Cantharellales</taxon>
        <taxon>Ceratobasidiaceae</taxon>
        <taxon>Rhizoctonia</taxon>
    </lineage>
</organism>
<evidence type="ECO:0000313" key="5">
    <source>
        <dbReference type="Proteomes" id="UP000650582"/>
    </source>
</evidence>
<dbReference type="Pfam" id="PF08593">
    <property type="entry name" value="Mug135_C"/>
    <property type="match status" value="1"/>
</dbReference>
<evidence type="ECO:0000259" key="3">
    <source>
        <dbReference type="Pfam" id="PF08593"/>
    </source>
</evidence>
<feature type="coiled-coil region" evidence="2">
    <location>
        <begin position="22"/>
        <end position="91"/>
    </location>
</feature>
<comment type="caution">
    <text evidence="4">The sequence shown here is derived from an EMBL/GenBank/DDBJ whole genome shotgun (WGS) entry which is preliminary data.</text>
</comment>